<gene>
    <name evidence="9" type="ORF">CLCHR_22360</name>
</gene>
<evidence type="ECO:0000256" key="2">
    <source>
        <dbReference type="ARBA" id="ARBA00008107"/>
    </source>
</evidence>
<dbReference type="STRING" id="225345.CLCHR_22360"/>
<dbReference type="GO" id="GO:0005737">
    <property type="term" value="C:cytoplasm"/>
    <property type="evidence" value="ECO:0007669"/>
    <property type="project" value="UniProtKB-SubCell"/>
</dbReference>
<dbReference type="InterPro" id="IPR026022">
    <property type="entry name" value="PhoU_dom"/>
</dbReference>
<dbReference type="GO" id="GO:0006817">
    <property type="term" value="P:phosphate ion transport"/>
    <property type="evidence" value="ECO:0007669"/>
    <property type="project" value="UniProtKB-KW"/>
</dbReference>
<dbReference type="PANTHER" id="PTHR42930:SF3">
    <property type="entry name" value="PHOSPHATE-SPECIFIC TRANSPORT SYSTEM ACCESSORY PROTEIN PHOU"/>
    <property type="match status" value="1"/>
</dbReference>
<dbReference type="InterPro" id="IPR028366">
    <property type="entry name" value="PhoU"/>
</dbReference>
<dbReference type="PANTHER" id="PTHR42930">
    <property type="entry name" value="PHOSPHATE-SPECIFIC TRANSPORT SYSTEM ACCESSORY PROTEIN PHOU"/>
    <property type="match status" value="1"/>
</dbReference>
<evidence type="ECO:0000256" key="1">
    <source>
        <dbReference type="ARBA" id="ARBA00004496"/>
    </source>
</evidence>
<evidence type="ECO:0000256" key="6">
    <source>
        <dbReference type="ARBA" id="ARBA00022592"/>
    </source>
</evidence>
<proteinExistence type="inferred from homology"/>
<keyword evidence="10" id="KW-1185">Reference proteome</keyword>
<dbReference type="NCBIfam" id="TIGR02135">
    <property type="entry name" value="phoU_full"/>
    <property type="match status" value="1"/>
</dbReference>
<evidence type="ECO:0000256" key="7">
    <source>
        <dbReference type="PIRNR" id="PIRNR003107"/>
    </source>
</evidence>
<keyword evidence="6 7" id="KW-0592">Phosphate transport</keyword>
<comment type="similarity">
    <text evidence="2 7">Belongs to the PhoU family.</text>
</comment>
<dbReference type="InterPro" id="IPR038078">
    <property type="entry name" value="PhoU-like_sf"/>
</dbReference>
<comment type="subunit">
    <text evidence="3 7">Homodimer.</text>
</comment>
<reference evidence="9 10" key="1">
    <citation type="submission" date="2017-03" db="EMBL/GenBank/DDBJ databases">
        <title>Genome sequence of Clostridium chromiireducens DSM 23318.</title>
        <authorList>
            <person name="Poehlein A."/>
            <person name="Daniel R."/>
        </authorList>
    </citation>
    <scope>NUCLEOTIDE SEQUENCE [LARGE SCALE GENOMIC DNA]</scope>
    <source>
        <strain evidence="9 10">DSM 23318</strain>
    </source>
</reference>
<comment type="subcellular location">
    <subcellularLocation>
        <location evidence="1 7">Cytoplasm</location>
    </subcellularLocation>
</comment>
<evidence type="ECO:0000256" key="4">
    <source>
        <dbReference type="ARBA" id="ARBA00022448"/>
    </source>
</evidence>
<accession>A0A1V4IP55</accession>
<dbReference type="EMBL" id="MZGT01000027">
    <property type="protein sequence ID" value="OPJ61831.1"/>
    <property type="molecule type" value="Genomic_DNA"/>
</dbReference>
<feature type="domain" description="PhoU" evidence="8">
    <location>
        <begin position="21"/>
        <end position="107"/>
    </location>
</feature>
<dbReference type="Gene3D" id="1.20.58.220">
    <property type="entry name" value="Phosphate transport system protein phou homolog 2, domain 2"/>
    <property type="match status" value="1"/>
</dbReference>
<sequence length="223" mass="25909">MSIMTRGSQDARVKIINRELLNMSSLVEKQIYESIICLKNYDLDKADQIIKDDDKVDEMQKTIEEECIKFIATEQPLATDLRRVFTASKIVTDLERMADHAVDICKITKRMGGNINSFKVYSDELWEMDKKVRAMIKSSIEAYINEDDEMAYKICEKDDEIDAFYKSLFTNLINSIKLDEELIQKGAQLLFVIKYLERIGDHVTNICEWTIFSKTGVYVDLNE</sequence>
<dbReference type="Pfam" id="PF01895">
    <property type="entry name" value="PhoU"/>
    <property type="match status" value="2"/>
</dbReference>
<evidence type="ECO:0000256" key="5">
    <source>
        <dbReference type="ARBA" id="ARBA00022490"/>
    </source>
</evidence>
<evidence type="ECO:0000256" key="3">
    <source>
        <dbReference type="ARBA" id="ARBA00011738"/>
    </source>
</evidence>
<evidence type="ECO:0000313" key="10">
    <source>
        <dbReference type="Proteomes" id="UP000191056"/>
    </source>
</evidence>
<dbReference type="SUPFAM" id="SSF109755">
    <property type="entry name" value="PhoU-like"/>
    <property type="match status" value="1"/>
</dbReference>
<dbReference type="PIRSF" id="PIRSF003107">
    <property type="entry name" value="PhoU"/>
    <property type="match status" value="1"/>
</dbReference>
<comment type="function">
    <text evidence="7">Plays a role in the regulation of phosphate uptake.</text>
</comment>
<evidence type="ECO:0000313" key="9">
    <source>
        <dbReference type="EMBL" id="OPJ61831.1"/>
    </source>
</evidence>
<dbReference type="GO" id="GO:0030643">
    <property type="term" value="P:intracellular phosphate ion homeostasis"/>
    <property type="evidence" value="ECO:0007669"/>
    <property type="project" value="InterPro"/>
</dbReference>
<organism evidence="9 10">
    <name type="scientific">Clostridium chromiireducens</name>
    <dbReference type="NCBI Taxonomy" id="225345"/>
    <lineage>
        <taxon>Bacteria</taxon>
        <taxon>Bacillati</taxon>
        <taxon>Bacillota</taxon>
        <taxon>Clostridia</taxon>
        <taxon>Eubacteriales</taxon>
        <taxon>Clostridiaceae</taxon>
        <taxon>Clostridium</taxon>
    </lineage>
</organism>
<keyword evidence="5 7" id="KW-0963">Cytoplasm</keyword>
<dbReference type="GO" id="GO:0045936">
    <property type="term" value="P:negative regulation of phosphate metabolic process"/>
    <property type="evidence" value="ECO:0007669"/>
    <property type="project" value="InterPro"/>
</dbReference>
<evidence type="ECO:0000259" key="8">
    <source>
        <dbReference type="Pfam" id="PF01895"/>
    </source>
</evidence>
<name>A0A1V4IP55_9CLOT</name>
<dbReference type="FunFam" id="1.20.58.220:FF:000004">
    <property type="entry name" value="Phosphate-specific transport system accessory protein PhoU"/>
    <property type="match status" value="1"/>
</dbReference>
<dbReference type="Proteomes" id="UP000191056">
    <property type="component" value="Unassembled WGS sequence"/>
</dbReference>
<feature type="domain" description="PhoU" evidence="8">
    <location>
        <begin position="127"/>
        <end position="210"/>
    </location>
</feature>
<protein>
    <recommendedName>
        <fullName evidence="7">Phosphate-specific transport system accessory protein PhoU</fullName>
    </recommendedName>
</protein>
<keyword evidence="4 7" id="KW-0813">Transport</keyword>
<comment type="caution">
    <text evidence="9">The sequence shown here is derived from an EMBL/GenBank/DDBJ whole genome shotgun (WGS) entry which is preliminary data.</text>
</comment>
<dbReference type="AlphaFoldDB" id="A0A1V4IP55"/>